<dbReference type="EC" id="2.4.2.14" evidence="7"/>
<dbReference type="OrthoDB" id="5976at2157"/>
<dbReference type="CDD" id="cd06223">
    <property type="entry name" value="PRTases_typeI"/>
    <property type="match status" value="1"/>
</dbReference>
<keyword evidence="3 7" id="KW-0328">Glycosyltransferase</keyword>
<dbReference type="PIRSF" id="PIRSF000485">
    <property type="entry name" value="Amd_phspho_trans"/>
    <property type="match status" value="1"/>
</dbReference>
<feature type="binding site" evidence="7 11">
    <location>
        <position position="243"/>
    </location>
    <ligand>
        <name>[4Fe-4S] cluster</name>
        <dbReference type="ChEBI" id="CHEBI:49883"/>
    </ligand>
</feature>
<keyword evidence="6 7" id="KW-0315">Glutamine amidotransferase</keyword>
<dbReference type="Proteomes" id="UP000015381">
    <property type="component" value="Chromosome I"/>
</dbReference>
<proteinExistence type="inferred from homology"/>
<dbReference type="Pfam" id="PF00156">
    <property type="entry name" value="Pribosyltran"/>
    <property type="match status" value="1"/>
</dbReference>
<dbReference type="InterPro" id="IPR017932">
    <property type="entry name" value="GATase_2_dom"/>
</dbReference>
<gene>
    <name evidence="7 14" type="primary">purF</name>
    <name evidence="14" type="ORF">HLRTI_000704</name>
    <name evidence="13" type="ORF">HTIA_0587</name>
</gene>
<evidence type="ECO:0000256" key="1">
    <source>
        <dbReference type="ARBA" id="ARBA00005209"/>
    </source>
</evidence>
<dbReference type="InterPro" id="IPR005854">
    <property type="entry name" value="PurF"/>
</dbReference>
<keyword evidence="7" id="KW-0004">4Fe-4S</keyword>
<keyword evidence="7 10" id="KW-0460">Magnesium</keyword>
<evidence type="ECO:0000256" key="11">
    <source>
        <dbReference type="PIRSR" id="PIRSR000485-3"/>
    </source>
</evidence>
<dbReference type="eggNOG" id="arCOG00093">
    <property type="taxonomic scope" value="Archaea"/>
</dbReference>
<dbReference type="GO" id="GO:0051539">
    <property type="term" value="F:4 iron, 4 sulfur cluster binding"/>
    <property type="evidence" value="ECO:0007669"/>
    <property type="project" value="UniProtKB-KW"/>
</dbReference>
<evidence type="ECO:0000313" key="13">
    <source>
        <dbReference type="EMBL" id="CCQ32731.1"/>
    </source>
</evidence>
<dbReference type="GO" id="GO:0004044">
    <property type="term" value="F:amidophosphoribosyltransferase activity"/>
    <property type="evidence" value="ECO:0007669"/>
    <property type="project" value="UniProtKB-UniRule"/>
</dbReference>
<evidence type="ECO:0000256" key="2">
    <source>
        <dbReference type="ARBA" id="ARBA00010138"/>
    </source>
</evidence>
<dbReference type="Gene3D" id="3.60.20.10">
    <property type="entry name" value="Glutamine Phosphoribosylpyrophosphate, subunit 1, domain 1"/>
    <property type="match status" value="1"/>
</dbReference>
<comment type="cofactor">
    <cofactor evidence="7 10">
        <name>Mg(2+)</name>
        <dbReference type="ChEBI" id="CHEBI:18420"/>
    </cofactor>
    <text evidence="7 10">Binds 1 Mg(2+) ion per subunit.</text>
</comment>
<dbReference type="PANTHER" id="PTHR11907">
    <property type="entry name" value="AMIDOPHOSPHORIBOSYLTRANSFERASE"/>
    <property type="match status" value="1"/>
</dbReference>
<comment type="similarity">
    <text evidence="2 7 8">In the C-terminal section; belongs to the purine/pyrimidine phosphoribosyltransferase family.</text>
</comment>
<dbReference type="SUPFAM" id="SSF56235">
    <property type="entry name" value="N-terminal nucleophile aminohydrolases (Ntn hydrolases)"/>
    <property type="match status" value="1"/>
</dbReference>
<feature type="binding site" evidence="7 11">
    <location>
        <position position="390"/>
    </location>
    <ligand>
        <name>[4Fe-4S] cluster</name>
        <dbReference type="ChEBI" id="CHEBI:49883"/>
    </ligand>
</feature>
<dbReference type="Pfam" id="PF13522">
    <property type="entry name" value="GATase_6"/>
    <property type="match status" value="1"/>
</dbReference>
<dbReference type="STRING" id="1033806.HTIA_0587"/>
<dbReference type="HOGENOM" id="CLU_022389_3_1_2"/>
<sequence>MDEKCGVVGISLQNREAARPIYYSLYALQHRGQESAGIVTHDGFQQYSHIGMGLVGDVFGPDDIDALNGSVGIGHVRYPTAGSVDSSCAQPFTVSFKSGSLALSHNGNLVNADDVRDELAELGHAFTSDGDTEVIAHDLARNLLEADLVRAVKRTMQRIHGSYSLTITHDDTVLGLRDPEGNRPLCLGKVEDGYVIASESSAVDTLDGEVIRDVRPGELIVLQPDGAGYDSYQLVENDRTAHCFFEHVYFARPDSEIDGKLVYDTRRELGRKLYEESGIDTDVVLPVPDSGRAFASGYAAAAEDVEFAEGLMKNRYVGRTFIMPTQDERERAVRLKLNPIKNTIEGKSVTLIDDSIVRGTTSTQLLDLLRDAGAEEIHLRIGSPPIVAPCYMGIDMASRDELIAGDRSIEEIRETIGADSLSYLSIDAISETLGTAREDLCLGCVTGEYPYDIDGEATDREIARPVIDGPDVADD</sequence>
<evidence type="ECO:0000256" key="3">
    <source>
        <dbReference type="ARBA" id="ARBA00022676"/>
    </source>
</evidence>
<dbReference type="EMBL" id="HF571520">
    <property type="protein sequence ID" value="CCQ32731.1"/>
    <property type="molecule type" value="Genomic_DNA"/>
</dbReference>
<keyword evidence="5 7" id="KW-0658">Purine biosynthesis</keyword>
<evidence type="ECO:0000256" key="8">
    <source>
        <dbReference type="PIRNR" id="PIRNR000485"/>
    </source>
</evidence>
<comment type="function">
    <text evidence="7">Catalyzes the formation of phosphoribosylamine from phosphoribosylpyrophosphate (PRPP) and glutamine.</text>
</comment>
<reference evidence="14 15" key="1">
    <citation type="journal article" date="2011" name="J. Bacteriol.">
        <title>Genome sequence of Halorhabdus tiamatea, the first archaeon isolated from a deep-sea anoxic brine lake.</title>
        <authorList>
            <person name="Antunes A."/>
            <person name="Alam I."/>
            <person name="Bajic V.B."/>
            <person name="Stingl U."/>
        </authorList>
    </citation>
    <scope>NUCLEOTIDE SEQUENCE [LARGE SCALE GENOMIC DNA]</scope>
    <source>
        <strain evidence="14 15">SARL4B</strain>
    </source>
</reference>
<dbReference type="MEROPS" id="C44.001"/>
<evidence type="ECO:0000256" key="5">
    <source>
        <dbReference type="ARBA" id="ARBA00022755"/>
    </source>
</evidence>
<dbReference type="PATRIC" id="fig|1033806.12.peg.582"/>
<dbReference type="RefSeq" id="WP_008527973.1">
    <property type="nucleotide sequence ID" value="NC_021921.1"/>
</dbReference>
<feature type="binding site" evidence="7 10">
    <location>
        <position position="354"/>
    </location>
    <ligand>
        <name>Mg(2+)</name>
        <dbReference type="ChEBI" id="CHEBI:18420"/>
    </ligand>
</feature>
<comment type="catalytic activity">
    <reaction evidence="7 8">
        <text>5-phospho-beta-D-ribosylamine + L-glutamate + diphosphate = 5-phospho-alpha-D-ribose 1-diphosphate + L-glutamine + H2O</text>
        <dbReference type="Rhea" id="RHEA:14905"/>
        <dbReference type="ChEBI" id="CHEBI:15377"/>
        <dbReference type="ChEBI" id="CHEBI:29985"/>
        <dbReference type="ChEBI" id="CHEBI:33019"/>
        <dbReference type="ChEBI" id="CHEBI:58017"/>
        <dbReference type="ChEBI" id="CHEBI:58359"/>
        <dbReference type="ChEBI" id="CHEBI:58681"/>
        <dbReference type="EC" id="2.4.2.14"/>
    </reaction>
</comment>
<feature type="domain" description="Glutamine amidotransferase type-2" evidence="12">
    <location>
        <begin position="5"/>
        <end position="225"/>
    </location>
</feature>
<dbReference type="InterPro" id="IPR000836">
    <property type="entry name" value="PRTase_dom"/>
</dbReference>
<dbReference type="UniPathway" id="UPA00074">
    <property type="reaction ID" value="UER00124"/>
</dbReference>
<dbReference type="InterPro" id="IPR029057">
    <property type="entry name" value="PRTase-like"/>
</dbReference>
<evidence type="ECO:0000256" key="9">
    <source>
        <dbReference type="PIRSR" id="PIRSR000485-1"/>
    </source>
</evidence>
<evidence type="ECO:0000313" key="15">
    <source>
        <dbReference type="Proteomes" id="UP000003861"/>
    </source>
</evidence>
<accession>F7PP95</accession>
<comment type="pathway">
    <text evidence="1 7 8">Purine metabolism; IMP biosynthesis via de novo pathway; N(1)-(5-phospho-D-ribosyl)glycinamide from 5-phospho-alpha-D-ribose 1-diphosphate: step 1/2.</text>
</comment>
<feature type="binding site" evidence="7 10">
    <location>
        <position position="290"/>
    </location>
    <ligand>
        <name>Mg(2+)</name>
        <dbReference type="ChEBI" id="CHEBI:18420"/>
    </ligand>
</feature>
<keyword evidence="16" id="KW-1185">Reference proteome</keyword>
<feature type="binding site" evidence="7 10">
    <location>
        <position position="353"/>
    </location>
    <ligand>
        <name>Mg(2+)</name>
        <dbReference type="ChEBI" id="CHEBI:18420"/>
    </ligand>
</feature>
<dbReference type="InterPro" id="IPR035584">
    <property type="entry name" value="PurF_N"/>
</dbReference>
<keyword evidence="4 7" id="KW-0808">Transferase</keyword>
<dbReference type="CDD" id="cd00715">
    <property type="entry name" value="GPATase_N"/>
    <property type="match status" value="1"/>
</dbReference>
<dbReference type="AlphaFoldDB" id="F7PP95"/>
<organism evidence="14 15">
    <name type="scientific">Halorhabdus tiamatea SARL4B</name>
    <dbReference type="NCBI Taxonomy" id="1033806"/>
    <lineage>
        <taxon>Archaea</taxon>
        <taxon>Methanobacteriati</taxon>
        <taxon>Methanobacteriota</taxon>
        <taxon>Stenosarchaea group</taxon>
        <taxon>Halobacteria</taxon>
        <taxon>Halobacteriales</taxon>
        <taxon>Haloarculaceae</taxon>
        <taxon>Halorhabdus</taxon>
    </lineage>
</organism>
<evidence type="ECO:0000256" key="6">
    <source>
        <dbReference type="ARBA" id="ARBA00022962"/>
    </source>
</evidence>
<evidence type="ECO:0000256" key="4">
    <source>
        <dbReference type="ARBA" id="ARBA00022679"/>
    </source>
</evidence>
<name>F7PP95_9EURY</name>
<protein>
    <recommendedName>
        <fullName evidence="7">Amidophosphoribosyltransferase</fullName>
        <shortName evidence="7">ATase</shortName>
        <ecNumber evidence="7">2.4.2.14</ecNumber>
    </recommendedName>
    <alternativeName>
        <fullName evidence="7">Glutamine phosphoribosylpyrophosphate amidotransferase</fullName>
        <shortName evidence="7">GPATase</shortName>
    </alternativeName>
</protein>
<keyword evidence="7 11" id="KW-0408">Iron</keyword>
<evidence type="ECO:0000256" key="7">
    <source>
        <dbReference type="HAMAP-Rule" id="MF_01931"/>
    </source>
</evidence>
<dbReference type="GeneID" id="23798080"/>
<feature type="binding site" evidence="7 11">
    <location>
        <position position="444"/>
    </location>
    <ligand>
        <name>[4Fe-4S] cluster</name>
        <dbReference type="ChEBI" id="CHEBI:49883"/>
    </ligand>
</feature>
<evidence type="ECO:0000256" key="10">
    <source>
        <dbReference type="PIRSR" id="PIRSR000485-2"/>
    </source>
</evidence>
<dbReference type="Proteomes" id="UP000003861">
    <property type="component" value="Unassembled WGS sequence"/>
</dbReference>
<dbReference type="HAMAP" id="MF_01931">
    <property type="entry name" value="PurF"/>
    <property type="match status" value="1"/>
</dbReference>
<evidence type="ECO:0000313" key="16">
    <source>
        <dbReference type="Proteomes" id="UP000015381"/>
    </source>
</evidence>
<feature type="active site" description="Nucleophile" evidence="7 9">
    <location>
        <position position="5"/>
    </location>
</feature>
<dbReference type="InterPro" id="IPR029055">
    <property type="entry name" value="Ntn_hydrolases_N"/>
</dbReference>
<dbReference type="Gene3D" id="3.40.50.2020">
    <property type="match status" value="1"/>
</dbReference>
<reference evidence="14 15" key="2">
    <citation type="journal article" date="2013" name="PLoS ONE">
        <title>INDIGO - INtegrated Data Warehouse of MIcrobial GenOmes with Examples from the Red Sea Extremophiles.</title>
        <authorList>
            <person name="Alam I."/>
            <person name="Antunes A."/>
            <person name="Kamau A.A."/>
            <person name="Ba Alawi W."/>
            <person name="Kalkatawi M."/>
            <person name="Stingl U."/>
            <person name="Bajic V.B."/>
        </authorList>
    </citation>
    <scope>NUCLEOTIDE SEQUENCE [LARGE SCALE GENOMIC DNA]</scope>
    <source>
        <strain evidence="14 15">SARL4B</strain>
    </source>
</reference>
<evidence type="ECO:0000259" key="12">
    <source>
        <dbReference type="PROSITE" id="PS51278"/>
    </source>
</evidence>
<dbReference type="SUPFAM" id="SSF53271">
    <property type="entry name" value="PRTase-like"/>
    <property type="match status" value="1"/>
</dbReference>
<feature type="binding site" evidence="7 11">
    <location>
        <position position="441"/>
    </location>
    <ligand>
        <name>[4Fe-4S] cluster</name>
        <dbReference type="ChEBI" id="CHEBI:49883"/>
    </ligand>
</feature>
<dbReference type="GO" id="GO:0006189">
    <property type="term" value="P:'de novo' IMP biosynthetic process"/>
    <property type="evidence" value="ECO:0007669"/>
    <property type="project" value="UniProtKB-UniRule"/>
</dbReference>
<comment type="cofactor">
    <cofactor evidence="7 11">
        <name>[4Fe-4S] cluster</name>
        <dbReference type="ChEBI" id="CHEBI:49883"/>
    </cofactor>
    <text evidence="7 11">Binds 1 [4Fe-4S] cluster per subunit.</text>
</comment>
<dbReference type="GO" id="GO:0000287">
    <property type="term" value="F:magnesium ion binding"/>
    <property type="evidence" value="ECO:0007669"/>
    <property type="project" value="UniProtKB-UniRule"/>
</dbReference>
<dbReference type="EMBL" id="AFNT02000006">
    <property type="protein sequence ID" value="ERJ07110.1"/>
    <property type="molecule type" value="Genomic_DNA"/>
</dbReference>
<dbReference type="PROSITE" id="PS51278">
    <property type="entry name" value="GATASE_TYPE_2"/>
    <property type="match status" value="1"/>
</dbReference>
<dbReference type="KEGG" id="hti:HTIA_0587"/>
<reference evidence="13 16" key="3">
    <citation type="journal article" date="2014" name="Environ. Microbiol.">
        <title>Halorhabdus tiamatea: proteogenomics and glycosidase activity measurements identify the first cultivated euryarchaeon from a deep-sea anoxic brine lake as potential polysaccharide degrader.</title>
        <authorList>
            <person name="Werner J."/>
            <person name="Ferrer M."/>
            <person name="Michel G."/>
            <person name="Mann A.J."/>
            <person name="Huang S."/>
            <person name="Juarez S."/>
            <person name="Ciordia S."/>
            <person name="Albar J.P."/>
            <person name="Alcaide M."/>
            <person name="La Cono V."/>
            <person name="Yakimov M.M."/>
            <person name="Antunes A."/>
            <person name="Taborda M."/>
            <person name="Da Costa M.S."/>
            <person name="Amann R.I."/>
            <person name="Gloeckner F.O."/>
            <person name="Golyshina O.V."/>
            <person name="Golyshin P.N."/>
            <person name="Teeling H."/>
        </authorList>
    </citation>
    <scope>NUCLEOTIDE SEQUENCE [LARGE SCALE GENOMIC DNA]</scope>
    <source>
        <strain evidence="16">SARL4B</strain>
        <strain evidence="13">Type strain: SARL4B</strain>
    </source>
</reference>
<evidence type="ECO:0000313" key="14">
    <source>
        <dbReference type="EMBL" id="ERJ07110.1"/>
    </source>
</evidence>
<keyword evidence="7 10" id="KW-0479">Metal-binding</keyword>
<dbReference type="NCBIfam" id="TIGR01134">
    <property type="entry name" value="purF"/>
    <property type="match status" value="1"/>
</dbReference>
<dbReference type="GO" id="GO:0009113">
    <property type="term" value="P:purine nucleobase biosynthetic process"/>
    <property type="evidence" value="ECO:0007669"/>
    <property type="project" value="UniProtKB-UniRule"/>
</dbReference>
<keyword evidence="7 11" id="KW-0411">Iron-sulfur</keyword>